<organism evidence="1 2">
    <name type="scientific">Hymenobacter endophyticus</name>
    <dbReference type="NCBI Taxonomy" id="3076335"/>
    <lineage>
        <taxon>Bacteria</taxon>
        <taxon>Pseudomonadati</taxon>
        <taxon>Bacteroidota</taxon>
        <taxon>Cytophagia</taxon>
        <taxon>Cytophagales</taxon>
        <taxon>Hymenobacteraceae</taxon>
        <taxon>Hymenobacter</taxon>
    </lineage>
</organism>
<keyword evidence="2" id="KW-1185">Reference proteome</keyword>
<sequence>MLALATAPSTIRELAGTSNPEARALLAELSVGLTPLQAAQAPKLFQLRRQLGEAVLIKLLVIILRAFLDSLRVPDKPEAADILELADTLAHTYTHDSLKDIILALKEARTRGSKFYQSLDPSRIYALLQEYFNRKAERLEQLHLDQKAQQASNQQQELTQLQQAAPQLTQGLARRIPDDHPNADHIRQRLTIIRQKEKRGLLTPEQAEQLRAETTAATHRNPRPDWQPSEVAQQAIGRRQNASISHFAKLHGINPAHLSVRSDYKDKPTEP</sequence>
<dbReference type="RefSeq" id="WP_315997040.1">
    <property type="nucleotide sequence ID" value="NZ_JAWDJT010000002.1"/>
</dbReference>
<comment type="caution">
    <text evidence="1">The sequence shown here is derived from an EMBL/GenBank/DDBJ whole genome shotgun (WGS) entry which is preliminary data.</text>
</comment>
<gene>
    <name evidence="1" type="ORF">ROI90_04005</name>
</gene>
<dbReference type="Proteomes" id="UP001250698">
    <property type="component" value="Unassembled WGS sequence"/>
</dbReference>
<evidence type="ECO:0000313" key="1">
    <source>
        <dbReference type="EMBL" id="MDU0369548.1"/>
    </source>
</evidence>
<dbReference type="EMBL" id="JAWDJT010000002">
    <property type="protein sequence ID" value="MDU0369548.1"/>
    <property type="molecule type" value="Genomic_DNA"/>
</dbReference>
<accession>A0ABU3TDU2</accession>
<protein>
    <submittedName>
        <fullName evidence="1">Uncharacterized protein</fullName>
    </submittedName>
</protein>
<name>A0ABU3TDU2_9BACT</name>
<evidence type="ECO:0000313" key="2">
    <source>
        <dbReference type="Proteomes" id="UP001250698"/>
    </source>
</evidence>
<proteinExistence type="predicted"/>
<reference evidence="1 2" key="1">
    <citation type="submission" date="2023-10" db="EMBL/GenBank/DDBJ databases">
        <title>Hymenobacter endophyticus sp. nov., an isolate from the leaf tissues of wheat.</title>
        <authorList>
            <person name="Dai Y."/>
        </authorList>
    </citation>
    <scope>NUCLEOTIDE SEQUENCE [LARGE SCALE GENOMIC DNA]</scope>
    <source>
        <strain evidence="1 2">ZK17L-C2</strain>
    </source>
</reference>